<keyword evidence="2" id="KW-1185">Reference proteome</keyword>
<sequence>MRRPRSMALRRRHQTGVAVSRSSGLPAIEVHTAAVLERTAHWDDPPPVATWQSSRVHESTGDARTAKELLESSREVRKNGTGGRLGALSTAESCGGGEQGLGRCTGSRCGGRVSTDLGSGAALGKKARKEKGFGARRNQHQADGEA</sequence>
<reference evidence="1" key="1">
    <citation type="submission" date="2020-05" db="EMBL/GenBank/DDBJ databases">
        <title>Large-scale comparative analyses of tick genomes elucidate their genetic diversity and vector capacities.</title>
        <authorList>
            <person name="Jia N."/>
            <person name="Wang J."/>
            <person name="Shi W."/>
            <person name="Du L."/>
            <person name="Sun Y."/>
            <person name="Zhan W."/>
            <person name="Jiang J."/>
            <person name="Wang Q."/>
            <person name="Zhang B."/>
            <person name="Ji P."/>
            <person name="Sakyi L.B."/>
            <person name="Cui X."/>
            <person name="Yuan T."/>
            <person name="Jiang B."/>
            <person name="Yang W."/>
            <person name="Lam T.T.-Y."/>
            <person name="Chang Q."/>
            <person name="Ding S."/>
            <person name="Wang X."/>
            <person name="Zhu J."/>
            <person name="Ruan X."/>
            <person name="Zhao L."/>
            <person name="Wei J."/>
            <person name="Que T."/>
            <person name="Du C."/>
            <person name="Cheng J."/>
            <person name="Dai P."/>
            <person name="Han X."/>
            <person name="Huang E."/>
            <person name="Gao Y."/>
            <person name="Liu J."/>
            <person name="Shao H."/>
            <person name="Ye R."/>
            <person name="Li L."/>
            <person name="Wei W."/>
            <person name="Wang X."/>
            <person name="Wang C."/>
            <person name="Yang T."/>
            <person name="Huo Q."/>
            <person name="Li W."/>
            <person name="Guo W."/>
            <person name="Chen H."/>
            <person name="Zhou L."/>
            <person name="Ni X."/>
            <person name="Tian J."/>
            <person name="Zhou Y."/>
            <person name="Sheng Y."/>
            <person name="Liu T."/>
            <person name="Pan Y."/>
            <person name="Xia L."/>
            <person name="Li J."/>
            <person name="Zhao F."/>
            <person name="Cao W."/>
        </authorList>
    </citation>
    <scope>NUCLEOTIDE SEQUENCE</scope>
    <source>
        <strain evidence="1">Hyas-2018</strain>
    </source>
</reference>
<dbReference type="EMBL" id="CM023481">
    <property type="protein sequence ID" value="KAH6946431.1"/>
    <property type="molecule type" value="Genomic_DNA"/>
</dbReference>
<organism evidence="1 2">
    <name type="scientific">Hyalomma asiaticum</name>
    <name type="common">Tick</name>
    <dbReference type="NCBI Taxonomy" id="266040"/>
    <lineage>
        <taxon>Eukaryota</taxon>
        <taxon>Metazoa</taxon>
        <taxon>Ecdysozoa</taxon>
        <taxon>Arthropoda</taxon>
        <taxon>Chelicerata</taxon>
        <taxon>Arachnida</taxon>
        <taxon>Acari</taxon>
        <taxon>Parasitiformes</taxon>
        <taxon>Ixodida</taxon>
        <taxon>Ixodoidea</taxon>
        <taxon>Ixodidae</taxon>
        <taxon>Hyalomminae</taxon>
        <taxon>Hyalomma</taxon>
    </lineage>
</organism>
<gene>
    <name evidence="1" type="ORF">HPB50_013433</name>
</gene>
<evidence type="ECO:0000313" key="2">
    <source>
        <dbReference type="Proteomes" id="UP000821845"/>
    </source>
</evidence>
<protein>
    <submittedName>
        <fullName evidence="1">Uncharacterized protein</fullName>
    </submittedName>
</protein>
<proteinExistence type="predicted"/>
<accession>A0ACB7TK05</accession>
<dbReference type="Proteomes" id="UP000821845">
    <property type="component" value="Chromosome 1"/>
</dbReference>
<evidence type="ECO:0000313" key="1">
    <source>
        <dbReference type="EMBL" id="KAH6946431.1"/>
    </source>
</evidence>
<name>A0ACB7TK05_HYAAI</name>
<comment type="caution">
    <text evidence="1">The sequence shown here is derived from an EMBL/GenBank/DDBJ whole genome shotgun (WGS) entry which is preliminary data.</text>
</comment>